<dbReference type="InterPro" id="IPR010233">
    <property type="entry name" value="UbiG_MeTrfase"/>
</dbReference>
<dbReference type="PANTHER" id="PTHR19143">
    <property type="entry name" value="FIBRINOGEN/TENASCIN/ANGIOPOEITIN"/>
    <property type="match status" value="1"/>
</dbReference>
<dbReference type="InterPro" id="IPR036056">
    <property type="entry name" value="Fibrinogen-like_C"/>
</dbReference>
<dbReference type="Gene3D" id="3.40.50.150">
    <property type="entry name" value="Vaccinia Virus protein VP39"/>
    <property type="match status" value="1"/>
</dbReference>
<evidence type="ECO:0000313" key="4">
    <source>
        <dbReference type="WBParaSite" id="scaffold1988_cov256.g4029"/>
    </source>
</evidence>
<dbReference type="GO" id="GO:0010420">
    <property type="term" value="F:polyprenyldihydroxybenzoate methyltransferase activity"/>
    <property type="evidence" value="ECO:0007669"/>
    <property type="project" value="InterPro"/>
</dbReference>
<dbReference type="Gene3D" id="3.90.215.10">
    <property type="entry name" value="Gamma Fibrinogen, chain A, domain 1"/>
    <property type="match status" value="1"/>
</dbReference>
<reference evidence="4" key="1">
    <citation type="submission" date="2022-11" db="UniProtKB">
        <authorList>
            <consortium name="WormBaseParasite"/>
        </authorList>
    </citation>
    <scope>IDENTIFICATION</scope>
</reference>
<keyword evidence="3" id="KW-1185">Reference proteome</keyword>
<name>A0A915LV29_MELJA</name>
<organism evidence="3 4">
    <name type="scientific">Meloidogyne javanica</name>
    <name type="common">Root-knot nematode worm</name>
    <dbReference type="NCBI Taxonomy" id="6303"/>
    <lineage>
        <taxon>Eukaryota</taxon>
        <taxon>Metazoa</taxon>
        <taxon>Ecdysozoa</taxon>
        <taxon>Nematoda</taxon>
        <taxon>Chromadorea</taxon>
        <taxon>Rhabditida</taxon>
        <taxon>Tylenchina</taxon>
        <taxon>Tylenchomorpha</taxon>
        <taxon>Tylenchoidea</taxon>
        <taxon>Meloidogynidae</taxon>
        <taxon>Meloidogyninae</taxon>
        <taxon>Meloidogyne</taxon>
        <taxon>Meloidogyne incognita group</taxon>
    </lineage>
</organism>
<accession>A0A915LV29</accession>
<dbReference type="SUPFAM" id="SSF56496">
    <property type="entry name" value="Fibrinogen C-terminal domain-like"/>
    <property type="match status" value="1"/>
</dbReference>
<evidence type="ECO:0000259" key="2">
    <source>
        <dbReference type="PROSITE" id="PS51406"/>
    </source>
</evidence>
<dbReference type="SMART" id="SM00186">
    <property type="entry name" value="FBG"/>
    <property type="match status" value="1"/>
</dbReference>
<protein>
    <submittedName>
        <fullName evidence="4">Fibrinogen C-terminal domain-containing protein</fullName>
    </submittedName>
</protein>
<dbReference type="Pfam" id="PF13489">
    <property type="entry name" value="Methyltransf_23"/>
    <property type="match status" value="1"/>
</dbReference>
<dbReference type="Gene3D" id="4.10.530.10">
    <property type="entry name" value="Gamma-fibrinogen Carboxyl Terminal Fragment, domain 2"/>
    <property type="match status" value="1"/>
</dbReference>
<dbReference type="Proteomes" id="UP000887561">
    <property type="component" value="Unplaced"/>
</dbReference>
<dbReference type="AlphaFoldDB" id="A0A915LV29"/>
<dbReference type="SUPFAM" id="SSF53335">
    <property type="entry name" value="S-adenosyl-L-methionine-dependent methyltransferases"/>
    <property type="match status" value="1"/>
</dbReference>
<keyword evidence="1" id="KW-1133">Transmembrane helix</keyword>
<dbReference type="PANTHER" id="PTHR19143:SF445">
    <property type="entry name" value="FIBRINOGEN C-TERMINAL DOMAIN-CONTAINING PROTEIN"/>
    <property type="match status" value="1"/>
</dbReference>
<dbReference type="CDD" id="cd02440">
    <property type="entry name" value="AdoMet_MTases"/>
    <property type="match status" value="1"/>
</dbReference>
<dbReference type="WBParaSite" id="scaffold1988_cov256.g4029">
    <property type="protein sequence ID" value="scaffold1988_cov256.g4029"/>
    <property type="gene ID" value="scaffold1988_cov256.g4029"/>
</dbReference>
<evidence type="ECO:0000256" key="1">
    <source>
        <dbReference type="SAM" id="Phobius"/>
    </source>
</evidence>
<keyword evidence="1" id="KW-0812">Transmembrane</keyword>
<proteinExistence type="predicted"/>
<feature type="transmembrane region" description="Helical" evidence="1">
    <location>
        <begin position="73"/>
        <end position="95"/>
    </location>
</feature>
<evidence type="ECO:0000313" key="3">
    <source>
        <dbReference type="Proteomes" id="UP000887561"/>
    </source>
</evidence>
<dbReference type="InterPro" id="IPR002181">
    <property type="entry name" value="Fibrinogen_a/b/g_C_dom"/>
</dbReference>
<dbReference type="NCBIfam" id="TIGR01983">
    <property type="entry name" value="UbiG"/>
    <property type="match status" value="1"/>
</dbReference>
<dbReference type="InterPro" id="IPR050373">
    <property type="entry name" value="Fibrinogen_C-term_domain"/>
</dbReference>
<dbReference type="InterPro" id="IPR029063">
    <property type="entry name" value="SAM-dependent_MTases_sf"/>
</dbReference>
<dbReference type="PROSITE" id="PS51406">
    <property type="entry name" value="FIBRINOGEN_C_2"/>
    <property type="match status" value="1"/>
</dbReference>
<dbReference type="GO" id="GO:0061542">
    <property type="term" value="F:3-demethylubiquinol 3-O-methyltransferase activity"/>
    <property type="evidence" value="ECO:0007669"/>
    <property type="project" value="InterPro"/>
</dbReference>
<keyword evidence="1" id="KW-0472">Membrane</keyword>
<feature type="domain" description="Fibrinogen C-terminal" evidence="2">
    <location>
        <begin position="149"/>
        <end position="357"/>
    </location>
</feature>
<dbReference type="InterPro" id="IPR014716">
    <property type="entry name" value="Fibrinogen_a/b/g_C_1"/>
</dbReference>
<dbReference type="Pfam" id="PF00147">
    <property type="entry name" value="Fibrinogen_C"/>
    <property type="match status" value="1"/>
</dbReference>
<sequence>MTRSYNVCERIEVNMDSMPREDSRLSGRIGCSNFGTGDRLFERDHLEDELDPVLSAAVRFNKSKSKGLMGLKYILLCLIALLAIILLTIALFIIFSQTSSVSAYASNGENQEAKRVIITDEDKEAERWTEAYQRNELTDVTHKNIGEFLSPIGEVVDCEHFRNKGKGSGANQLSVPNYGDFYAYCEMESEQGWIVLQKRTSGKWPFWNASFDEYSYGFGDLPDGDHWLGLDRVSAFVESNRRLEMRIRLQGDFCVSKACSGLGDDGNWWGDWKFKILSRNEGYRITDLEYLRGNLSDPNQPEKDLFTQLCNNRSFTTVDLDNDENKYENCAKFRRRGAWWHGGCAYTSLNGLYGDPGNKPSVLMSQSIFTKVFNSQFVHIYDRSRSDPLKALQSMNRLRVPWISSFISKNTQVRPDRPLEGNRILDVGCGPGILSLALGRLGAEVIGIDEVQSAVNLAQKSSFTLSPELRSNTKFVSDTIENFALNEDNHHVFDAVVASEIAEHVADLNLFVKTCCKLAKPNSPIFFTTINKTLCSWIFAILVAEDILRLLPKGLHEYEKFVRPEDLRRLLVDEQCRLGHTRGMFYNPLTDHWTWTGFTGINYGLVAFTKPY</sequence>
<dbReference type="GO" id="GO:0005615">
    <property type="term" value="C:extracellular space"/>
    <property type="evidence" value="ECO:0007669"/>
    <property type="project" value="TreeGrafter"/>
</dbReference>